<keyword evidence="12" id="KW-1185">Reference proteome</keyword>
<dbReference type="AlphaFoldDB" id="A0A1D1VZB8"/>
<evidence type="ECO:0000313" key="12">
    <source>
        <dbReference type="Proteomes" id="UP000186922"/>
    </source>
</evidence>
<evidence type="ECO:0000256" key="1">
    <source>
        <dbReference type="ARBA" id="ARBA00003701"/>
    </source>
</evidence>
<reference evidence="11 12" key="1">
    <citation type="journal article" date="2016" name="Nat. Commun.">
        <title>Extremotolerant tardigrade genome and improved radiotolerance of human cultured cells by tardigrade-unique protein.</title>
        <authorList>
            <person name="Hashimoto T."/>
            <person name="Horikawa D.D."/>
            <person name="Saito Y."/>
            <person name="Kuwahara H."/>
            <person name="Kozuka-Hata H."/>
            <person name="Shin-I T."/>
            <person name="Minakuchi Y."/>
            <person name="Ohishi K."/>
            <person name="Motoyama A."/>
            <person name="Aizu T."/>
            <person name="Enomoto A."/>
            <person name="Kondo K."/>
            <person name="Tanaka S."/>
            <person name="Hara Y."/>
            <person name="Koshikawa S."/>
            <person name="Sagara H."/>
            <person name="Miura T."/>
            <person name="Yokobori S."/>
            <person name="Miyagawa K."/>
            <person name="Suzuki Y."/>
            <person name="Kubo T."/>
            <person name="Oyama M."/>
            <person name="Kohara Y."/>
            <person name="Fujiyama A."/>
            <person name="Arakawa K."/>
            <person name="Katayama T."/>
            <person name="Toyoda A."/>
            <person name="Kunieda T."/>
        </authorList>
    </citation>
    <scope>NUCLEOTIDE SEQUENCE [LARGE SCALE GENOMIC DNA]</scope>
    <source>
        <strain evidence="11 12">YOKOZUNA-1</strain>
    </source>
</reference>
<keyword evidence="6" id="KW-0808">Transferase</keyword>
<evidence type="ECO:0000256" key="6">
    <source>
        <dbReference type="ARBA" id="ARBA00022679"/>
    </source>
</evidence>
<dbReference type="EMBL" id="BDGG01000013">
    <property type="protein sequence ID" value="GAV06461.1"/>
    <property type="molecule type" value="Genomic_DNA"/>
</dbReference>
<dbReference type="EC" id="2.5.1.18" evidence="5"/>
<dbReference type="SUPFAM" id="SSF47616">
    <property type="entry name" value="GST C-terminal domain-like"/>
    <property type="match status" value="1"/>
</dbReference>
<dbReference type="SUPFAM" id="SSF52833">
    <property type="entry name" value="Thioredoxin-like"/>
    <property type="match status" value="1"/>
</dbReference>
<dbReference type="GO" id="GO:0006749">
    <property type="term" value="P:glutathione metabolic process"/>
    <property type="evidence" value="ECO:0007669"/>
    <property type="project" value="TreeGrafter"/>
</dbReference>
<proteinExistence type="inferred from homology"/>
<comment type="similarity">
    <text evidence="2">Belongs to the GST superfamily. Mu family.</text>
</comment>
<dbReference type="PROSITE" id="PS50404">
    <property type="entry name" value="GST_NTER"/>
    <property type="match status" value="1"/>
</dbReference>
<dbReference type="OrthoDB" id="4951845at2759"/>
<evidence type="ECO:0000259" key="10">
    <source>
        <dbReference type="PROSITE" id="PS50405"/>
    </source>
</evidence>
<dbReference type="PROSITE" id="PS50405">
    <property type="entry name" value="GST_CTER"/>
    <property type="match status" value="1"/>
</dbReference>
<dbReference type="SFLD" id="SFLDG00363">
    <property type="entry name" value="AMPS_(cytGST):_Alpha-__Mu-__Pi"/>
    <property type="match status" value="1"/>
</dbReference>
<comment type="caution">
    <text evidence="11">The sequence shown here is derived from an EMBL/GenBank/DDBJ whole genome shotgun (WGS) entry which is preliminary data.</text>
</comment>
<dbReference type="PANTHER" id="PTHR11571:SF222">
    <property type="entry name" value="GLUTATHIONE TRANSFERASE"/>
    <property type="match status" value="1"/>
</dbReference>
<evidence type="ECO:0000256" key="2">
    <source>
        <dbReference type="ARBA" id="ARBA00005861"/>
    </source>
</evidence>
<dbReference type="Gene3D" id="1.20.1050.130">
    <property type="match status" value="1"/>
</dbReference>
<dbReference type="Pfam" id="PF02798">
    <property type="entry name" value="GST_N"/>
    <property type="match status" value="1"/>
</dbReference>
<evidence type="ECO:0000256" key="4">
    <source>
        <dbReference type="ARBA" id="ARBA00011738"/>
    </source>
</evidence>
<dbReference type="InterPro" id="IPR036282">
    <property type="entry name" value="Glutathione-S-Trfase_C_sf"/>
</dbReference>
<feature type="domain" description="GST N-terminal" evidence="9">
    <location>
        <begin position="7"/>
        <end position="87"/>
    </location>
</feature>
<dbReference type="Proteomes" id="UP000186922">
    <property type="component" value="Unassembled WGS sequence"/>
</dbReference>
<dbReference type="Pfam" id="PF14497">
    <property type="entry name" value="GST_C_3"/>
    <property type="match status" value="1"/>
</dbReference>
<gene>
    <name evidence="11" type="primary">RvY_16447-1</name>
    <name evidence="11" type="synonym">RvY_16447.1</name>
    <name evidence="11" type="ORF">RvY_16447</name>
</gene>
<dbReference type="InterPro" id="IPR004046">
    <property type="entry name" value="GST_C"/>
</dbReference>
<evidence type="ECO:0000256" key="7">
    <source>
        <dbReference type="ARBA" id="ARBA00032759"/>
    </source>
</evidence>
<dbReference type="InterPro" id="IPR010987">
    <property type="entry name" value="Glutathione-S-Trfase_C-like"/>
</dbReference>
<accession>A0A1D1VZB8</accession>
<dbReference type="SFLD" id="SFLDS00019">
    <property type="entry name" value="Glutathione_Transferase_(cytos"/>
    <property type="match status" value="1"/>
</dbReference>
<protein>
    <recommendedName>
        <fullName evidence="5">glutathione transferase</fullName>
        <ecNumber evidence="5">2.5.1.18</ecNumber>
    </recommendedName>
    <alternativeName>
        <fullName evidence="7">GST class-pi</fullName>
    </alternativeName>
</protein>
<comment type="similarity">
    <text evidence="3">Belongs to the GST superfamily. Pi family.</text>
</comment>
<dbReference type="GO" id="GO:0004364">
    <property type="term" value="F:glutathione transferase activity"/>
    <property type="evidence" value="ECO:0007669"/>
    <property type="project" value="UniProtKB-EC"/>
</dbReference>
<evidence type="ECO:0000256" key="5">
    <source>
        <dbReference type="ARBA" id="ARBA00012452"/>
    </source>
</evidence>
<feature type="domain" description="GST C-terminal" evidence="10">
    <location>
        <begin position="88"/>
        <end position="216"/>
    </location>
</feature>
<comment type="function">
    <text evidence="1">Conjugation of reduced glutathione to a wide number of exogenous and endogenous hydrophobic electrophiles.</text>
</comment>
<name>A0A1D1VZB8_RAMVA</name>
<dbReference type="InterPro" id="IPR036249">
    <property type="entry name" value="Thioredoxin-like_sf"/>
</dbReference>
<dbReference type="InterPro" id="IPR004045">
    <property type="entry name" value="Glutathione_S-Trfase_N"/>
</dbReference>
<organism evidence="11 12">
    <name type="scientific">Ramazzottius varieornatus</name>
    <name type="common">Water bear</name>
    <name type="synonym">Tardigrade</name>
    <dbReference type="NCBI Taxonomy" id="947166"/>
    <lineage>
        <taxon>Eukaryota</taxon>
        <taxon>Metazoa</taxon>
        <taxon>Ecdysozoa</taxon>
        <taxon>Tardigrada</taxon>
        <taxon>Eutardigrada</taxon>
        <taxon>Parachela</taxon>
        <taxon>Hypsibioidea</taxon>
        <taxon>Ramazzottiidae</taxon>
        <taxon>Ramazzottius</taxon>
    </lineage>
</organism>
<evidence type="ECO:0000256" key="8">
    <source>
        <dbReference type="ARBA" id="ARBA00047960"/>
    </source>
</evidence>
<dbReference type="InterPro" id="IPR050213">
    <property type="entry name" value="GST_superfamily"/>
</dbReference>
<evidence type="ECO:0000313" key="11">
    <source>
        <dbReference type="EMBL" id="GAV06461.1"/>
    </source>
</evidence>
<comment type="subunit">
    <text evidence="4">Homodimer.</text>
</comment>
<dbReference type="InterPro" id="IPR040079">
    <property type="entry name" value="Glutathione_S-Trfase"/>
</dbReference>
<comment type="catalytic activity">
    <reaction evidence="8">
        <text>RX + glutathione = an S-substituted glutathione + a halide anion + H(+)</text>
        <dbReference type="Rhea" id="RHEA:16437"/>
        <dbReference type="ChEBI" id="CHEBI:15378"/>
        <dbReference type="ChEBI" id="CHEBI:16042"/>
        <dbReference type="ChEBI" id="CHEBI:17792"/>
        <dbReference type="ChEBI" id="CHEBI:57925"/>
        <dbReference type="ChEBI" id="CHEBI:90779"/>
        <dbReference type="EC" id="2.5.1.18"/>
    </reaction>
</comment>
<evidence type="ECO:0000259" key="9">
    <source>
        <dbReference type="PROSITE" id="PS50404"/>
    </source>
</evidence>
<dbReference type="STRING" id="947166.A0A1D1VZB8"/>
<dbReference type="PANTHER" id="PTHR11571">
    <property type="entry name" value="GLUTATHIONE S-TRANSFERASE"/>
    <property type="match status" value="1"/>
</dbReference>
<dbReference type="SFLD" id="SFLDG01205">
    <property type="entry name" value="AMPS.1"/>
    <property type="match status" value="1"/>
</dbReference>
<evidence type="ECO:0000256" key="3">
    <source>
        <dbReference type="ARBA" id="ARBA00007297"/>
    </source>
</evidence>
<sequence>MASNSQNSVVLGYWNIRGLVNSIRLLLEHVGQKYEYQAVDGEKWFGGQKHSMGLPFPNLPYLIDGNTKLTQSRAILKYLARKHGLVATSEEEMQKQDMVDGVLLDIQNNWGRLVYASEDFEQEKQKFMKEKVDNFRGLDKWLSNQQYVTGNKLNFLDFALLEQLEGHAAAMPELLNQFPNLQKYRERMMNLKGVKEYLTSDRNPEDWNGPQAKWGAMKM</sequence>
<dbReference type="FunFam" id="1.20.1050.10:FF:000020">
    <property type="entry name" value="Glutathione S-transferase P 1"/>
    <property type="match status" value="1"/>
</dbReference>